<organism evidence="4">
    <name type="scientific">Haemonchus placei</name>
    <name type="common">Barber's pole worm</name>
    <dbReference type="NCBI Taxonomy" id="6290"/>
    <lineage>
        <taxon>Eukaryota</taxon>
        <taxon>Metazoa</taxon>
        <taxon>Ecdysozoa</taxon>
        <taxon>Nematoda</taxon>
        <taxon>Chromadorea</taxon>
        <taxon>Rhabditida</taxon>
        <taxon>Rhabditina</taxon>
        <taxon>Rhabditomorpha</taxon>
        <taxon>Strongyloidea</taxon>
        <taxon>Trichostrongylidae</taxon>
        <taxon>Haemonchus</taxon>
    </lineage>
</organism>
<evidence type="ECO:0000313" key="2">
    <source>
        <dbReference type="EMBL" id="VDO38313.1"/>
    </source>
</evidence>
<sequence>MASLSDHLTPHASVTFTSSTYQRPIIGRPATVVTVLHRLTGTSVVFFVPMDLSLLPEEVLVNVLRQTSPTTVIAAKRLNKKLHRIVERNHLAKPRVDEFNVEMRTFHERTRPIGRLQSKNVGTGTLHRRVVVTMKRKNKRRQVVQEGVEGPSNLTGTQLIGEEMRKVLLYGRLSFDGVTADTEFLNMLTAKWNDLRCIHSLSFTLCRLKITEEQLLSLLTRSSCNSLTLDFCHFEHDIVSDKVIAAIPQLRTLRVQPRSSVFLRNLTNVTLRNWTSKPPSTIALYNCVTNITVHGICDLIKTLSLDAVVDWDFGRVLPSEGSDSQLFSMMSIFGLTILISDDFRSRRVQIARGCSRIAFNLIKEESFTS</sequence>
<gene>
    <name evidence="2" type="ORF">HPLM_LOCUS9755</name>
</gene>
<evidence type="ECO:0000313" key="4">
    <source>
        <dbReference type="WBParaSite" id="HPLM_0000976301-mRNA-1"/>
    </source>
</evidence>
<feature type="domain" description="F-box" evidence="1">
    <location>
        <begin position="49"/>
        <end position="95"/>
    </location>
</feature>
<evidence type="ECO:0000313" key="3">
    <source>
        <dbReference type="Proteomes" id="UP000268014"/>
    </source>
</evidence>
<reference evidence="2 3" key="2">
    <citation type="submission" date="2018-11" db="EMBL/GenBank/DDBJ databases">
        <authorList>
            <consortium name="Pathogen Informatics"/>
        </authorList>
    </citation>
    <scope>NUCLEOTIDE SEQUENCE [LARGE SCALE GENOMIC DNA]</scope>
    <source>
        <strain evidence="2 3">MHpl1</strain>
    </source>
</reference>
<keyword evidence="3" id="KW-1185">Reference proteome</keyword>
<dbReference type="SUPFAM" id="SSF81383">
    <property type="entry name" value="F-box domain"/>
    <property type="match status" value="1"/>
</dbReference>
<dbReference type="InterPro" id="IPR001810">
    <property type="entry name" value="F-box_dom"/>
</dbReference>
<dbReference type="Pfam" id="PF00646">
    <property type="entry name" value="F-box"/>
    <property type="match status" value="1"/>
</dbReference>
<dbReference type="AlphaFoldDB" id="A0A0N4WG57"/>
<proteinExistence type="predicted"/>
<accession>A0A0N4WG57</accession>
<dbReference type="Proteomes" id="UP000268014">
    <property type="component" value="Unassembled WGS sequence"/>
</dbReference>
<dbReference type="WBParaSite" id="HPLM_0000976301-mRNA-1">
    <property type="protein sequence ID" value="HPLM_0000976301-mRNA-1"/>
    <property type="gene ID" value="HPLM_0000976301"/>
</dbReference>
<protein>
    <submittedName>
        <fullName evidence="4">F-box domain-containing protein</fullName>
    </submittedName>
</protein>
<dbReference type="EMBL" id="UZAF01017136">
    <property type="protein sequence ID" value="VDO38313.1"/>
    <property type="molecule type" value="Genomic_DNA"/>
</dbReference>
<dbReference type="InterPro" id="IPR036047">
    <property type="entry name" value="F-box-like_dom_sf"/>
</dbReference>
<reference evidence="4" key="1">
    <citation type="submission" date="2016-04" db="UniProtKB">
        <authorList>
            <consortium name="WormBaseParasite"/>
        </authorList>
    </citation>
    <scope>IDENTIFICATION</scope>
</reference>
<dbReference type="OrthoDB" id="5801116at2759"/>
<dbReference type="PROSITE" id="PS50181">
    <property type="entry name" value="FBOX"/>
    <property type="match status" value="1"/>
</dbReference>
<dbReference type="OMA" id="YDWDFGC"/>
<name>A0A0N4WG57_HAEPC</name>
<evidence type="ECO:0000259" key="1">
    <source>
        <dbReference type="PROSITE" id="PS50181"/>
    </source>
</evidence>